<accession>A0ABW0C2R2</accession>
<organism evidence="2 3">
    <name type="scientific">Bizionia hallyeonensis</name>
    <dbReference type="NCBI Taxonomy" id="1123757"/>
    <lineage>
        <taxon>Bacteria</taxon>
        <taxon>Pseudomonadati</taxon>
        <taxon>Bacteroidota</taxon>
        <taxon>Flavobacteriia</taxon>
        <taxon>Flavobacteriales</taxon>
        <taxon>Flavobacteriaceae</taxon>
        <taxon>Bizionia</taxon>
    </lineage>
</organism>
<comment type="caution">
    <text evidence="2">The sequence shown here is derived from an EMBL/GenBank/DDBJ whole genome shotgun (WGS) entry which is preliminary data.</text>
</comment>
<evidence type="ECO:0000313" key="2">
    <source>
        <dbReference type="EMBL" id="MFC5194194.1"/>
    </source>
</evidence>
<feature type="transmembrane region" description="Helical" evidence="1">
    <location>
        <begin position="45"/>
        <end position="63"/>
    </location>
</feature>
<feature type="transmembrane region" description="Helical" evidence="1">
    <location>
        <begin position="197"/>
        <end position="225"/>
    </location>
</feature>
<proteinExistence type="predicted"/>
<protein>
    <submittedName>
        <fullName evidence="2">Uncharacterized protein</fullName>
    </submittedName>
</protein>
<reference evidence="3" key="1">
    <citation type="journal article" date="2019" name="Int. J. Syst. Evol. Microbiol.">
        <title>The Global Catalogue of Microorganisms (GCM) 10K type strain sequencing project: providing services to taxonomists for standard genome sequencing and annotation.</title>
        <authorList>
            <consortium name="The Broad Institute Genomics Platform"/>
            <consortium name="The Broad Institute Genome Sequencing Center for Infectious Disease"/>
            <person name="Wu L."/>
            <person name="Ma J."/>
        </authorList>
    </citation>
    <scope>NUCLEOTIDE SEQUENCE [LARGE SCALE GENOMIC DNA]</scope>
    <source>
        <strain evidence="3">JCM 17978</strain>
    </source>
</reference>
<feature type="transmembrane region" description="Helical" evidence="1">
    <location>
        <begin position="354"/>
        <end position="381"/>
    </location>
</feature>
<feature type="transmembrane region" description="Helical" evidence="1">
    <location>
        <begin position="115"/>
        <end position="136"/>
    </location>
</feature>
<feature type="transmembrane region" description="Helical" evidence="1">
    <location>
        <begin position="12"/>
        <end position="33"/>
    </location>
</feature>
<feature type="transmembrane region" description="Helical" evidence="1">
    <location>
        <begin position="319"/>
        <end position="342"/>
    </location>
</feature>
<dbReference type="Proteomes" id="UP001596162">
    <property type="component" value="Unassembled WGS sequence"/>
</dbReference>
<keyword evidence="1" id="KW-1133">Transmembrane helix</keyword>
<name>A0ABW0C2R2_9FLAO</name>
<feature type="transmembrane region" description="Helical" evidence="1">
    <location>
        <begin position="240"/>
        <end position="258"/>
    </location>
</feature>
<feature type="transmembrane region" description="Helical" evidence="1">
    <location>
        <begin position="75"/>
        <end position="95"/>
    </location>
</feature>
<dbReference type="RefSeq" id="WP_376858331.1">
    <property type="nucleotide sequence ID" value="NZ_JBHSLA010000001.1"/>
</dbReference>
<keyword evidence="3" id="KW-1185">Reference proteome</keyword>
<evidence type="ECO:0000313" key="3">
    <source>
        <dbReference type="Proteomes" id="UP001596162"/>
    </source>
</evidence>
<keyword evidence="1" id="KW-0812">Transmembrane</keyword>
<evidence type="ECO:0000256" key="1">
    <source>
        <dbReference type="SAM" id="Phobius"/>
    </source>
</evidence>
<sequence>MDKAISLRINKHKVAAFFGNLSVLSIILSFYFYLLAEIAFNINSFRPLLLLTGYAFFIVGLIFNPKLKIDSQLFIYLIASILIFIISSPFWLNSFDINIYLSPITAIVIINNYDYFLRVMKVFIILTLILAFYEFINQEYLFVVSRDTFFGYRPLDEKFYGGYSGIFRSKVYFEGPLALSQSAIGTALIFRKNVKMLYIIFLISIIANGRLGIVFCGIILATYYFKKYNLASILLRPKSILLLISGFFGVFLALYFLLDKTSIDRLKEAFDVSNEGNSERINFWIRGFDMLLNYDFLNLIFGNNGAFVNEYKNNAENGWLTLLLNNGILGFMYYAIPVFLIAVNSIKKSPINSVYILVLVGSMFVQTFHLGASANLIYWLVIYSFYKKNTSNAEI</sequence>
<gene>
    <name evidence="2" type="ORF">ACFPH8_02515</name>
</gene>
<dbReference type="EMBL" id="JBHSLA010000001">
    <property type="protein sequence ID" value="MFC5194194.1"/>
    <property type="molecule type" value="Genomic_DNA"/>
</dbReference>
<keyword evidence="1" id="KW-0472">Membrane</keyword>